<dbReference type="Proteomes" id="UP001629113">
    <property type="component" value="Unassembled WGS sequence"/>
</dbReference>
<proteinExistence type="predicted"/>
<dbReference type="Pfam" id="PF00067">
    <property type="entry name" value="p450"/>
    <property type="match status" value="1"/>
</dbReference>
<evidence type="ECO:0000313" key="1">
    <source>
        <dbReference type="EMBL" id="KAL3418138.1"/>
    </source>
</evidence>
<dbReference type="SUPFAM" id="SSF48264">
    <property type="entry name" value="Cytochrome P450"/>
    <property type="match status" value="1"/>
</dbReference>
<dbReference type="EMBL" id="JBFCZG010000009">
    <property type="protein sequence ID" value="KAL3418138.1"/>
    <property type="molecule type" value="Genomic_DNA"/>
</dbReference>
<comment type="caution">
    <text evidence="1">The sequence shown here is derived from an EMBL/GenBank/DDBJ whole genome shotgun (WGS) entry which is preliminary data.</text>
</comment>
<gene>
    <name evidence="1" type="ORF">PVAG01_09853</name>
</gene>
<organism evidence="1 2">
    <name type="scientific">Phlyctema vagabunda</name>
    <dbReference type="NCBI Taxonomy" id="108571"/>
    <lineage>
        <taxon>Eukaryota</taxon>
        <taxon>Fungi</taxon>
        <taxon>Dikarya</taxon>
        <taxon>Ascomycota</taxon>
        <taxon>Pezizomycotina</taxon>
        <taxon>Leotiomycetes</taxon>
        <taxon>Helotiales</taxon>
        <taxon>Dermateaceae</taxon>
        <taxon>Phlyctema</taxon>
    </lineage>
</organism>
<protein>
    <submittedName>
        <fullName evidence="1">Benzoate 4-monooxygenase cytochrome p450</fullName>
    </submittedName>
</protein>
<reference evidence="1 2" key="1">
    <citation type="submission" date="2024-06" db="EMBL/GenBank/DDBJ databases">
        <title>Complete genome of Phlyctema vagabunda strain 19-DSS-EL-015.</title>
        <authorList>
            <person name="Fiorenzani C."/>
        </authorList>
    </citation>
    <scope>NUCLEOTIDE SEQUENCE [LARGE SCALE GENOMIC DNA]</scope>
    <source>
        <strain evidence="1 2">19-DSS-EL-015</strain>
    </source>
</reference>
<dbReference type="InterPro" id="IPR001128">
    <property type="entry name" value="Cyt_P450"/>
</dbReference>
<dbReference type="InterPro" id="IPR036396">
    <property type="entry name" value="Cyt_P450_sf"/>
</dbReference>
<dbReference type="InterPro" id="IPR050121">
    <property type="entry name" value="Cytochrome_P450_monoxygenase"/>
</dbReference>
<evidence type="ECO:0000313" key="2">
    <source>
        <dbReference type="Proteomes" id="UP001629113"/>
    </source>
</evidence>
<dbReference type="PANTHER" id="PTHR24305">
    <property type="entry name" value="CYTOCHROME P450"/>
    <property type="match status" value="1"/>
</dbReference>
<sequence length="177" mass="19721">MGIAKEVVGVRFGPEKKVQRDMLGSFIAHGLTQEECETQVVIQIFAGSDTSATTIRMTVLNILGNFRILSKLLAEIDALDLPLEEVISDAQAKRMPYLQAVIKEGIRYWPAVGGALRRTVPPEGETTNGYFVPGGTDIGMSPYAIQRDKSFWGEDSDVYRPERYVYTRGLFVYSITH</sequence>
<dbReference type="PANTHER" id="PTHR24305:SF168">
    <property type="entry name" value="P450, PUTATIVE (EUROFUNG)-RELATED"/>
    <property type="match status" value="1"/>
</dbReference>
<keyword evidence="2" id="KW-1185">Reference proteome</keyword>
<name>A0ABR4P4A6_9HELO</name>
<accession>A0ABR4P4A6</accession>
<dbReference type="Gene3D" id="1.10.630.10">
    <property type="entry name" value="Cytochrome P450"/>
    <property type="match status" value="1"/>
</dbReference>